<dbReference type="KEGG" id="rru:Rru_A0728"/>
<dbReference type="AlphaFoldDB" id="Q2RWG3"/>
<evidence type="ECO:0000313" key="2">
    <source>
        <dbReference type="EMBL" id="ABC21532.1"/>
    </source>
</evidence>
<dbReference type="STRING" id="269796.Rru_A0728"/>
<name>Q2RWG3_RHORT</name>
<organism evidence="2 3">
    <name type="scientific">Rhodospirillum rubrum (strain ATCC 11170 / ATH 1.1.1 / DSM 467 / LMG 4362 / NCIMB 8255 / S1)</name>
    <dbReference type="NCBI Taxonomy" id="269796"/>
    <lineage>
        <taxon>Bacteria</taxon>
        <taxon>Pseudomonadati</taxon>
        <taxon>Pseudomonadota</taxon>
        <taxon>Alphaproteobacteria</taxon>
        <taxon>Rhodospirillales</taxon>
        <taxon>Rhodospirillaceae</taxon>
        <taxon>Rhodospirillum</taxon>
    </lineage>
</organism>
<dbReference type="InterPro" id="IPR032710">
    <property type="entry name" value="NTF2-like_dom_sf"/>
</dbReference>
<dbReference type="PATRIC" id="fig|269796.9.peg.780"/>
<dbReference type="SUPFAM" id="SSF54427">
    <property type="entry name" value="NTF2-like"/>
    <property type="match status" value="1"/>
</dbReference>
<dbReference type="Proteomes" id="UP000001929">
    <property type="component" value="Chromosome"/>
</dbReference>
<dbReference type="InterPro" id="IPR037401">
    <property type="entry name" value="SnoaL-like"/>
</dbReference>
<sequence>MSQDTALQRAAALEAGANAYLAFYSSMTPLTLGQLDTVTTSDVRFKDPFNDVHDRDAYRKVLEHMFATIGTPRTTIVHWGWAAPERVFVLWRFSAKVPVIGDWQVEGMSDLHFAADGRVNAHIDHWDASQSFYARLPVIGSLIGFIRRRASGE</sequence>
<dbReference type="RefSeq" id="WP_011388486.1">
    <property type="nucleotide sequence ID" value="NC_007643.1"/>
</dbReference>
<evidence type="ECO:0000313" key="3">
    <source>
        <dbReference type="Proteomes" id="UP000001929"/>
    </source>
</evidence>
<reference evidence="2 3" key="1">
    <citation type="journal article" date="2011" name="Stand. Genomic Sci.">
        <title>Complete genome sequence of Rhodospirillum rubrum type strain (S1).</title>
        <authorList>
            <person name="Munk A.C."/>
            <person name="Copeland A."/>
            <person name="Lucas S."/>
            <person name="Lapidus A."/>
            <person name="Del Rio T.G."/>
            <person name="Barry K."/>
            <person name="Detter J.C."/>
            <person name="Hammon N."/>
            <person name="Israni S."/>
            <person name="Pitluck S."/>
            <person name="Brettin T."/>
            <person name="Bruce D."/>
            <person name="Han C."/>
            <person name="Tapia R."/>
            <person name="Gilna P."/>
            <person name="Schmutz J."/>
            <person name="Larimer F."/>
            <person name="Land M."/>
            <person name="Kyrpides N.C."/>
            <person name="Mavromatis K."/>
            <person name="Richardson P."/>
            <person name="Rohde M."/>
            <person name="Goker M."/>
            <person name="Klenk H.P."/>
            <person name="Zhang Y."/>
            <person name="Roberts G.P."/>
            <person name="Reslewic S."/>
            <person name="Schwartz D.C."/>
        </authorList>
    </citation>
    <scope>NUCLEOTIDE SEQUENCE [LARGE SCALE GENOMIC DNA]</scope>
    <source>
        <strain evidence="3">ATCC 11170 / ATH 1.1.1 / DSM 467 / LMG 4362 / NCIMB 8255 / S1</strain>
    </source>
</reference>
<dbReference type="EnsemblBacteria" id="ABC21532">
    <property type="protein sequence ID" value="ABC21532"/>
    <property type="gene ID" value="Rru_A0728"/>
</dbReference>
<evidence type="ECO:0000259" key="1">
    <source>
        <dbReference type="Pfam" id="PF12680"/>
    </source>
</evidence>
<dbReference type="eggNOG" id="COG3631">
    <property type="taxonomic scope" value="Bacteria"/>
</dbReference>
<dbReference type="Gene3D" id="3.10.450.50">
    <property type="match status" value="1"/>
</dbReference>
<dbReference type="HOGENOM" id="CLU_122429_1_0_5"/>
<keyword evidence="3" id="KW-1185">Reference proteome</keyword>
<protein>
    <recommendedName>
        <fullName evidence="1">SnoaL-like domain-containing protein</fullName>
    </recommendedName>
</protein>
<gene>
    <name evidence="2" type="ordered locus">Rru_A0728</name>
</gene>
<dbReference type="Pfam" id="PF12680">
    <property type="entry name" value="SnoaL_2"/>
    <property type="match status" value="1"/>
</dbReference>
<accession>Q2RWG3</accession>
<dbReference type="PhylomeDB" id="Q2RWG3"/>
<feature type="domain" description="SnoaL-like" evidence="1">
    <location>
        <begin position="23"/>
        <end position="121"/>
    </location>
</feature>
<proteinExistence type="predicted"/>
<dbReference type="EMBL" id="CP000230">
    <property type="protein sequence ID" value="ABC21532.1"/>
    <property type="molecule type" value="Genomic_DNA"/>
</dbReference>